<dbReference type="OrthoDB" id="1037481at2"/>
<gene>
    <name evidence="1" type="ORF">APS56_11350</name>
</gene>
<proteinExistence type="predicted"/>
<reference evidence="1 2" key="1">
    <citation type="submission" date="2015-10" db="EMBL/GenBank/DDBJ databases">
        <authorList>
            <person name="Gilbert D.G."/>
        </authorList>
    </citation>
    <scope>NUCLEOTIDE SEQUENCE [LARGE SCALE GENOMIC DNA]</scope>
    <source>
        <strain evidence="2">HZ-22</strain>
    </source>
</reference>
<dbReference type="PROSITE" id="PS51257">
    <property type="entry name" value="PROKAR_LIPOPROTEIN"/>
    <property type="match status" value="1"/>
</dbReference>
<organism evidence="1 2">
    <name type="scientific">Pseudalgibacter alginicilyticus</name>
    <dbReference type="NCBI Taxonomy" id="1736674"/>
    <lineage>
        <taxon>Bacteria</taxon>
        <taxon>Pseudomonadati</taxon>
        <taxon>Bacteroidota</taxon>
        <taxon>Flavobacteriia</taxon>
        <taxon>Flavobacteriales</taxon>
        <taxon>Flavobacteriaceae</taxon>
        <taxon>Pseudalgibacter</taxon>
    </lineage>
</organism>
<sequence>MITKQSLRIFLSTVFFSFFIFLSCDDDNEINDATNPNFSNLITSISSAPGLEFIFEGTISDDNGIENININYDNWYVDKNITFDEPLKEYNLNYKFLVPEEEEPNSSHTIKISATDIAGNITTYDVIVSLDYDTTLPQVAFISPISGSSNTVGDLVELNIAFSDNKVLDSIIVKTESLDYEVKLKMPDNTLNYNFTDSVEIPLTGISGAIEFTATGIDKTGNTTTVYSTILVGEKDEIFNMYAVGTSTWYEWDPSKATEMWKNPDNNDWFVLEFYYTMGNGVKFIGQLDWEPNNWGTDPNDSSKIINSQDSGTIEFPEEGYYHVEFNPYTLEYTYEKMEVDVDVKENMYLMGNGFAGYDLDWNPADAIPMEKDSNGNPYVFTINVEITEDTSLKFIGQTDGWSPFDCGFEVGGETILPVNYIKCKTGDGSQDLKFKNQAGTYTITFDYFLLRATIHQYN</sequence>
<dbReference type="Gene3D" id="2.60.40.3620">
    <property type="match status" value="2"/>
</dbReference>
<dbReference type="Proteomes" id="UP000057981">
    <property type="component" value="Chromosome"/>
</dbReference>
<name>A0A0P0DC59_9FLAO</name>
<evidence type="ECO:0000313" key="2">
    <source>
        <dbReference type="Proteomes" id="UP000057981"/>
    </source>
</evidence>
<dbReference type="AlphaFoldDB" id="A0A0P0DC59"/>
<dbReference type="EMBL" id="CP012898">
    <property type="protein sequence ID" value="ALJ05683.1"/>
    <property type="molecule type" value="Genomic_DNA"/>
</dbReference>
<protein>
    <recommendedName>
        <fullName evidence="3">SusE outer membrane protein domain-containing protein</fullName>
    </recommendedName>
</protein>
<dbReference type="STRING" id="1736674.APS56_11350"/>
<accession>A0A0P0DC59</accession>
<evidence type="ECO:0000313" key="1">
    <source>
        <dbReference type="EMBL" id="ALJ05683.1"/>
    </source>
</evidence>
<keyword evidence="2" id="KW-1185">Reference proteome</keyword>
<evidence type="ECO:0008006" key="3">
    <source>
        <dbReference type="Google" id="ProtNLM"/>
    </source>
</evidence>
<dbReference type="KEGG" id="ahz:APS56_11350"/>
<dbReference type="RefSeq" id="WP_054728181.1">
    <property type="nucleotide sequence ID" value="NZ_CP012898.1"/>
</dbReference>